<sequence>MRRSTFPIFLLVPVVFSCYVLSIFLVTRRDPHSHLFFFDHHHHKIAPRERLPFPDANSDGTHNAASFSPSLRPGSDEEYPPALPLFTESSLQLVENASTIDISYFPQYSNDPLHTYELQPFIDLKRWPRIKLPFSEPPYTPFLATFQNAVFPSHDGPYTHEFFFHSIHRPGATLTPPGTLVPLTRANNPVWFQNPVVVMRSLTPANTGTLWTIETAPRLILVRDLLKSHPEISLAMFSDCPLVNEYLTLLGLSTQTVFLNEGQSVESRTVLLPAYIPGGMVAPRLITEMRDTLFWGMAGRGILEPAERDPDKRVVVLVKVWLACGPFVVVCLFVGDLDPRSSRSGSSWLCVCEGADGLFIANHLEFLHSLQSNMDDRYGVVEFDPAAHSVASTINLFRRARLVIGPPTGALTNLIYTPPLTPILAFIPTPTPPTPLPPPSHPCFVMPLEADHRINLEASLIRAWEVLFTTRPGTW</sequence>
<reference evidence="2" key="1">
    <citation type="journal article" date="2022" name="bioRxiv">
        <title>Genomics of Preaxostyla Flagellates Illuminates Evolutionary Transitions and the Path Towards Mitochondrial Loss.</title>
        <authorList>
            <person name="Novak L.V.F."/>
            <person name="Treitli S.C."/>
            <person name="Pyrih J."/>
            <person name="Halakuc P."/>
            <person name="Pipaliya S.V."/>
            <person name="Vacek V."/>
            <person name="Brzon O."/>
            <person name="Soukal P."/>
            <person name="Eme L."/>
            <person name="Dacks J.B."/>
            <person name="Karnkowska A."/>
            <person name="Elias M."/>
            <person name="Hampl V."/>
        </authorList>
    </citation>
    <scope>NUCLEOTIDE SEQUENCE</scope>
    <source>
        <strain evidence="2">RCP-MX</strain>
    </source>
</reference>
<dbReference type="Proteomes" id="UP001141327">
    <property type="component" value="Unassembled WGS sequence"/>
</dbReference>
<protein>
    <submittedName>
        <fullName evidence="2">Uncharacterized protein</fullName>
    </submittedName>
</protein>
<evidence type="ECO:0000313" key="2">
    <source>
        <dbReference type="EMBL" id="KAJ4454625.1"/>
    </source>
</evidence>
<keyword evidence="1" id="KW-0812">Transmembrane</keyword>
<keyword evidence="1" id="KW-1133">Transmembrane helix</keyword>
<evidence type="ECO:0000256" key="1">
    <source>
        <dbReference type="SAM" id="Phobius"/>
    </source>
</evidence>
<name>A0ABQ8UB84_9EUKA</name>
<dbReference type="PROSITE" id="PS51257">
    <property type="entry name" value="PROKAR_LIPOPROTEIN"/>
    <property type="match status" value="1"/>
</dbReference>
<comment type="caution">
    <text evidence="2">The sequence shown here is derived from an EMBL/GenBank/DDBJ whole genome shotgun (WGS) entry which is preliminary data.</text>
</comment>
<organism evidence="2 3">
    <name type="scientific">Paratrimastix pyriformis</name>
    <dbReference type="NCBI Taxonomy" id="342808"/>
    <lineage>
        <taxon>Eukaryota</taxon>
        <taxon>Metamonada</taxon>
        <taxon>Preaxostyla</taxon>
        <taxon>Paratrimastigidae</taxon>
        <taxon>Paratrimastix</taxon>
    </lineage>
</organism>
<dbReference type="EMBL" id="JAPMOS010000143">
    <property type="protein sequence ID" value="KAJ4454625.1"/>
    <property type="molecule type" value="Genomic_DNA"/>
</dbReference>
<evidence type="ECO:0000313" key="3">
    <source>
        <dbReference type="Proteomes" id="UP001141327"/>
    </source>
</evidence>
<accession>A0ABQ8UB84</accession>
<keyword evidence="1" id="KW-0472">Membrane</keyword>
<feature type="transmembrane region" description="Helical" evidence="1">
    <location>
        <begin position="6"/>
        <end position="26"/>
    </location>
</feature>
<gene>
    <name evidence="2" type="ORF">PAPYR_10600</name>
</gene>
<proteinExistence type="predicted"/>
<keyword evidence="3" id="KW-1185">Reference proteome</keyword>